<keyword evidence="2 6" id="KW-0436">Ligase</keyword>
<dbReference type="SUPFAM" id="SSF54368">
    <property type="entry name" value="Glutamine synthetase, N-terminal domain"/>
    <property type="match status" value="1"/>
</dbReference>
<feature type="domain" description="GS catalytic" evidence="5">
    <location>
        <begin position="129"/>
        <end position="454"/>
    </location>
</feature>
<evidence type="ECO:0000256" key="3">
    <source>
        <dbReference type="PROSITE-ProRule" id="PRU01331"/>
    </source>
</evidence>
<protein>
    <submittedName>
        <fullName evidence="6">Type I glutamate--ammonia ligase</fullName>
    </submittedName>
</protein>
<dbReference type="InterPro" id="IPR008146">
    <property type="entry name" value="Gln_synth_cat_dom"/>
</dbReference>
<organism evidence="6 7">
    <name type="scientific">Leucobacter iarius</name>
    <dbReference type="NCBI Taxonomy" id="333963"/>
    <lineage>
        <taxon>Bacteria</taxon>
        <taxon>Bacillati</taxon>
        <taxon>Actinomycetota</taxon>
        <taxon>Actinomycetes</taxon>
        <taxon>Micrococcales</taxon>
        <taxon>Microbacteriaceae</taxon>
        <taxon>Leucobacter</taxon>
    </lineage>
</organism>
<dbReference type="PANTHER" id="PTHR43785:SF12">
    <property type="entry name" value="TYPE-1 GLUTAMINE SYNTHETASE 2"/>
    <property type="match status" value="1"/>
</dbReference>
<dbReference type="Gene3D" id="3.10.20.70">
    <property type="entry name" value="Glutamine synthetase, N-terminal domain"/>
    <property type="match status" value="1"/>
</dbReference>
<dbReference type="EMBL" id="BAAAOB010000001">
    <property type="protein sequence ID" value="GAA1779407.1"/>
    <property type="molecule type" value="Genomic_DNA"/>
</dbReference>
<evidence type="ECO:0000313" key="6">
    <source>
        <dbReference type="EMBL" id="GAA1779407.1"/>
    </source>
</evidence>
<dbReference type="InterPro" id="IPR014746">
    <property type="entry name" value="Gln_synth/guanido_kin_cat_dom"/>
</dbReference>
<gene>
    <name evidence="6" type="primary">glnA_1</name>
    <name evidence="6" type="ORF">GCM10009768_05350</name>
</gene>
<dbReference type="PROSITE" id="PS51987">
    <property type="entry name" value="GS_CATALYTIC"/>
    <property type="match status" value="1"/>
</dbReference>
<dbReference type="SUPFAM" id="SSF55931">
    <property type="entry name" value="Glutamine synthetase/guanido kinase"/>
    <property type="match status" value="1"/>
</dbReference>
<dbReference type="GO" id="GO:0016874">
    <property type="term" value="F:ligase activity"/>
    <property type="evidence" value="ECO:0007669"/>
    <property type="project" value="UniProtKB-KW"/>
</dbReference>
<name>A0ABN2L962_9MICO</name>
<evidence type="ECO:0000256" key="4">
    <source>
        <dbReference type="RuleBase" id="RU000384"/>
    </source>
</evidence>
<dbReference type="Pfam" id="PF00120">
    <property type="entry name" value="Gln-synt_C"/>
    <property type="match status" value="1"/>
</dbReference>
<dbReference type="InterPro" id="IPR036651">
    <property type="entry name" value="Gln_synt_N_sf"/>
</dbReference>
<dbReference type="Gene3D" id="3.30.590.10">
    <property type="entry name" value="Glutamine synthetase/guanido kinase, catalytic domain"/>
    <property type="match status" value="1"/>
</dbReference>
<dbReference type="PANTHER" id="PTHR43785">
    <property type="entry name" value="GAMMA-GLUTAMYLPUTRESCINE SYNTHETASE"/>
    <property type="match status" value="1"/>
</dbReference>
<accession>A0ABN2L962</accession>
<comment type="similarity">
    <text evidence="1 3 4">Belongs to the glutamine synthetase family.</text>
</comment>
<evidence type="ECO:0000256" key="1">
    <source>
        <dbReference type="ARBA" id="ARBA00009897"/>
    </source>
</evidence>
<evidence type="ECO:0000313" key="7">
    <source>
        <dbReference type="Proteomes" id="UP001500851"/>
    </source>
</evidence>
<proteinExistence type="inferred from homology"/>
<evidence type="ECO:0000256" key="2">
    <source>
        <dbReference type="ARBA" id="ARBA00022598"/>
    </source>
</evidence>
<keyword evidence="7" id="KW-1185">Reference proteome</keyword>
<dbReference type="RefSeq" id="WP_344028946.1">
    <property type="nucleotide sequence ID" value="NZ_BAAAOB010000001.1"/>
</dbReference>
<comment type="caution">
    <text evidence="6">The sequence shown here is derived from an EMBL/GenBank/DDBJ whole genome shotgun (WGS) entry which is preliminary data.</text>
</comment>
<dbReference type="Proteomes" id="UP001500851">
    <property type="component" value="Unassembled WGS sequence"/>
</dbReference>
<sequence>MTESLLVAEADRIDRDDPVDLERLDRLLARGIRVIRLIHPDLFGRQRGKQFPVSELPGILGGVAYSKVSLAEDLFGVPVDEAEFTQLAGHPDLHARIEPATAIIPPWEPDAVWVLSSLWEGDARSPLCARGQLVRALEELQRAHGCSAVAAGEPEFYLFERDAEGRPTQRPYSAEGVSYTIDRVTDPAGVVGRIHRGLVDLGIGVTAVNREFSPGQFEVNLRHAPALAAADRAFLLKTAIKELAVVEGRAANFMAKPLGGEEGSSLHIHVSLWRDDANAFAGSSEGEPSSGAPLADVLRHAIGGLQAHAPALTALSSPTANSFKRLQGEGLSPDAADWGEDDRHVYLRIPAERGPATRIELRAGDASASPHLLLAGMIHAIRDGLDRRIEPLDAGAPLPRSLEDAIAALRADAVLASGFGREFVDVYAALKLSEARAARLAVTDWEWRTYHSHA</sequence>
<dbReference type="SMART" id="SM01230">
    <property type="entry name" value="Gln-synt_C"/>
    <property type="match status" value="1"/>
</dbReference>
<evidence type="ECO:0000259" key="5">
    <source>
        <dbReference type="PROSITE" id="PS51987"/>
    </source>
</evidence>
<reference evidence="6 7" key="1">
    <citation type="journal article" date="2019" name="Int. J. Syst. Evol. Microbiol.">
        <title>The Global Catalogue of Microorganisms (GCM) 10K type strain sequencing project: providing services to taxonomists for standard genome sequencing and annotation.</title>
        <authorList>
            <consortium name="The Broad Institute Genomics Platform"/>
            <consortium name="The Broad Institute Genome Sequencing Center for Infectious Disease"/>
            <person name="Wu L."/>
            <person name="Ma J."/>
        </authorList>
    </citation>
    <scope>NUCLEOTIDE SEQUENCE [LARGE SCALE GENOMIC DNA]</scope>
    <source>
        <strain evidence="6 7">JCM 14736</strain>
    </source>
</reference>